<dbReference type="Proteomes" id="UP001234811">
    <property type="component" value="Unassembled WGS sequence"/>
</dbReference>
<gene>
    <name evidence="1" type="ORF">RF091_10935</name>
</gene>
<reference evidence="1 2" key="1">
    <citation type="submission" date="2023-07" db="EMBL/GenBank/DDBJ databases">
        <title>Pathogens genome sequencing project 196.</title>
        <authorList>
            <person name="Cao X."/>
        </authorList>
    </citation>
    <scope>NUCLEOTIDE SEQUENCE [LARGE SCALE GENOMIC DNA]</scope>
    <source>
        <strain evidence="1 2">SM41</strain>
    </source>
</reference>
<accession>A0ABD5BHA7</accession>
<comment type="caution">
    <text evidence="1">The sequence shown here is derived from an EMBL/GenBank/DDBJ whole genome shotgun (WGS) entry which is preliminary data.</text>
</comment>
<dbReference type="AlphaFoldDB" id="A0ABD5BHA7"/>
<dbReference type="Pfam" id="PF05069">
    <property type="entry name" value="Phage_tail_S"/>
    <property type="match status" value="1"/>
</dbReference>
<protein>
    <submittedName>
        <fullName evidence="1">Phage virion morphogenesis protein</fullName>
    </submittedName>
</protein>
<evidence type="ECO:0000313" key="1">
    <source>
        <dbReference type="EMBL" id="MDQ9556026.1"/>
    </source>
</evidence>
<dbReference type="RefSeq" id="WP_094859750.1">
    <property type="nucleotide sequence ID" value="NZ_CP047682.1"/>
</dbReference>
<name>A0ABD5BHA7_SERMA</name>
<dbReference type="InterPro" id="IPR006522">
    <property type="entry name" value="Phage_virion_morphogenesis"/>
</dbReference>
<organism evidence="1 2">
    <name type="scientific">Serratia marcescens</name>
    <dbReference type="NCBI Taxonomy" id="615"/>
    <lineage>
        <taxon>Bacteria</taxon>
        <taxon>Pseudomonadati</taxon>
        <taxon>Pseudomonadota</taxon>
        <taxon>Gammaproteobacteria</taxon>
        <taxon>Enterobacterales</taxon>
        <taxon>Yersiniaceae</taxon>
        <taxon>Serratia</taxon>
    </lineage>
</organism>
<proteinExistence type="predicted"/>
<evidence type="ECO:0000313" key="2">
    <source>
        <dbReference type="Proteomes" id="UP001234811"/>
    </source>
</evidence>
<sequence>MGIQVEVLGAQKLADIRRAMEKLADSSLRAELLESIGAVAESQTRRRISDEKESPGGIAWQKWSAGYAKTRHGNQSLLQGNGDLLDSVTYVVERDKVHVGTPLEHGRVHQEGFAGNVSVSAHQRLIKQAFGRVLKHPVWQTVKAHSRMMNIPQREWLGLSSSNSDELLHVIGDFWKEVLP</sequence>
<dbReference type="EMBL" id="JAVIPQ010000156">
    <property type="protein sequence ID" value="MDQ9556026.1"/>
    <property type="molecule type" value="Genomic_DNA"/>
</dbReference>